<dbReference type="SUPFAM" id="SSF55961">
    <property type="entry name" value="Bet v1-like"/>
    <property type="match status" value="1"/>
</dbReference>
<proteinExistence type="predicted"/>
<dbReference type="OrthoDB" id="10357at2157"/>
<dbReference type="Proteomes" id="UP000198888">
    <property type="component" value="Unassembled WGS sequence"/>
</dbReference>
<dbReference type="EMBL" id="FNYR01000006">
    <property type="protein sequence ID" value="SEI71344.1"/>
    <property type="molecule type" value="Genomic_DNA"/>
</dbReference>
<dbReference type="KEGG" id="hae:halTADL_0140"/>
<protein>
    <submittedName>
        <fullName evidence="1">Ligand-binding SRPBCC domain-containing protein</fullName>
    </submittedName>
</protein>
<dbReference type="InterPro" id="IPR023393">
    <property type="entry name" value="START-like_dom_sf"/>
</dbReference>
<sequence>MATYRRRTRVRAPLDEVWAFHSSTDGLEALTPDWMGLTVSSVRGPDGIADPDELVEGSEISMRSKPFGVFPESRWISKITDRREGEGYRMFRDSMLGGPFDLWIHTHEMYGDGHETVLIDTVEYELPSPLGGRVDPAAIVGFEPMFRYRHRKTKEILEDDTSTAESKTRTPDA</sequence>
<dbReference type="GeneID" id="35000974"/>
<dbReference type="Gene3D" id="3.30.530.20">
    <property type="match status" value="1"/>
</dbReference>
<organism evidence="1 2">
    <name type="scientific">Halohasta litchfieldiae</name>
    <dbReference type="NCBI Taxonomy" id="1073996"/>
    <lineage>
        <taxon>Archaea</taxon>
        <taxon>Methanobacteriati</taxon>
        <taxon>Methanobacteriota</taxon>
        <taxon>Stenosarchaea group</taxon>
        <taxon>Halobacteria</taxon>
        <taxon>Halobacteriales</taxon>
        <taxon>Haloferacaceae</taxon>
        <taxon>Halohasta</taxon>
    </lineage>
</organism>
<keyword evidence="2" id="KW-1185">Reference proteome</keyword>
<accession>A0A1H6SZQ7</accession>
<gene>
    <name evidence="1" type="ORF">SAMN05444271_10671</name>
</gene>
<dbReference type="CDD" id="cd07820">
    <property type="entry name" value="SRPBCC_3"/>
    <property type="match status" value="1"/>
</dbReference>
<reference evidence="1" key="1">
    <citation type="submission" date="2016-10" db="EMBL/GenBank/DDBJ databases">
        <authorList>
            <person name="de Groot N.N."/>
        </authorList>
    </citation>
    <scope>NUCLEOTIDE SEQUENCE [LARGE SCALE GENOMIC DNA]</scope>
    <source>
        <strain evidence="1">DSM 22187</strain>
    </source>
</reference>
<dbReference type="STRING" id="1073996.SAMN05444271_10671"/>
<name>A0A1H6SZQ7_9EURY</name>
<dbReference type="AlphaFoldDB" id="A0A1H6SZQ7"/>
<evidence type="ECO:0000313" key="2">
    <source>
        <dbReference type="Proteomes" id="UP000198888"/>
    </source>
</evidence>
<dbReference type="RefSeq" id="WP_089671526.1">
    <property type="nucleotide sequence ID" value="NZ_CP024845.1"/>
</dbReference>
<evidence type="ECO:0000313" key="1">
    <source>
        <dbReference type="EMBL" id="SEI71344.1"/>
    </source>
</evidence>
<accession>A0A2H4PXX7</accession>